<keyword evidence="11" id="KW-1185">Reference proteome</keyword>
<dbReference type="NCBIfam" id="NF001770">
    <property type="entry name" value="PRK00509.1"/>
    <property type="match status" value="1"/>
</dbReference>
<feature type="domain" description="Arginosuccinate synthase-like N-terminal" evidence="8">
    <location>
        <begin position="6"/>
        <end position="170"/>
    </location>
</feature>
<evidence type="ECO:0000256" key="6">
    <source>
        <dbReference type="ARBA" id="ARBA00022741"/>
    </source>
</evidence>
<evidence type="ECO:0000256" key="5">
    <source>
        <dbReference type="ARBA" id="ARBA00022605"/>
    </source>
</evidence>
<keyword evidence="7" id="KW-0067">ATP-binding</keyword>
<evidence type="ECO:0000259" key="8">
    <source>
        <dbReference type="Pfam" id="PF00764"/>
    </source>
</evidence>
<dbReference type="InterPro" id="IPR001518">
    <property type="entry name" value="Arginosuc_synth"/>
</dbReference>
<dbReference type="PANTHER" id="PTHR11587:SF2">
    <property type="entry name" value="ARGININOSUCCINATE SYNTHASE"/>
    <property type="match status" value="1"/>
</dbReference>
<accession>A0ABR4MQB0</accession>
<evidence type="ECO:0000256" key="2">
    <source>
        <dbReference type="ARBA" id="ARBA00012286"/>
    </source>
</evidence>
<dbReference type="InterPro" id="IPR048267">
    <property type="entry name" value="Arginosuc_syn_N"/>
</dbReference>
<feature type="domain" description="Arginosuccinate synthase C-terminal" evidence="9">
    <location>
        <begin position="179"/>
        <end position="405"/>
    </location>
</feature>
<gene>
    <name evidence="10" type="ORF">HOO65_021016</name>
</gene>
<dbReference type="InterPro" id="IPR023434">
    <property type="entry name" value="Arginosuc_synth_type_1_subfam"/>
</dbReference>
<reference evidence="10 11" key="1">
    <citation type="submission" date="2020-05" db="EMBL/GenBank/DDBJ databases">
        <title>Ceratocystis lukuohia genome.</title>
        <authorList>
            <person name="Harrington T.C."/>
            <person name="Kim K."/>
            <person name="Mayers C.G."/>
        </authorList>
    </citation>
    <scope>NUCLEOTIDE SEQUENCE [LARGE SCALE GENOMIC DNA]</scope>
    <source>
        <strain evidence="10 11">C4212</strain>
    </source>
</reference>
<evidence type="ECO:0000313" key="11">
    <source>
        <dbReference type="Proteomes" id="UP001610728"/>
    </source>
</evidence>
<keyword evidence="5" id="KW-0028">Amino-acid biosynthesis</keyword>
<dbReference type="InterPro" id="IPR048268">
    <property type="entry name" value="Arginosuc_syn_C"/>
</dbReference>
<dbReference type="NCBIfam" id="TIGR00032">
    <property type="entry name" value="argG"/>
    <property type="match status" value="1"/>
</dbReference>
<dbReference type="SUPFAM" id="SSF52402">
    <property type="entry name" value="Adenine nucleotide alpha hydrolases-like"/>
    <property type="match status" value="1"/>
</dbReference>
<evidence type="ECO:0000256" key="4">
    <source>
        <dbReference type="ARBA" id="ARBA00022598"/>
    </source>
</evidence>
<keyword evidence="3" id="KW-0055">Arginine biosynthesis</keyword>
<dbReference type="HAMAP" id="MF_00005">
    <property type="entry name" value="Arg_succ_synth_type1"/>
    <property type="match status" value="1"/>
</dbReference>
<evidence type="ECO:0000313" key="10">
    <source>
        <dbReference type="EMBL" id="KAL2890474.1"/>
    </source>
</evidence>
<dbReference type="Proteomes" id="UP001610728">
    <property type="component" value="Unassembled WGS sequence"/>
</dbReference>
<dbReference type="EMBL" id="JABSNW010000002">
    <property type="protein sequence ID" value="KAL2890474.1"/>
    <property type="molecule type" value="Genomic_DNA"/>
</dbReference>
<dbReference type="PANTHER" id="PTHR11587">
    <property type="entry name" value="ARGININOSUCCINATE SYNTHASE"/>
    <property type="match status" value="1"/>
</dbReference>
<dbReference type="InterPro" id="IPR014729">
    <property type="entry name" value="Rossmann-like_a/b/a_fold"/>
</dbReference>
<dbReference type="PROSITE" id="PS00565">
    <property type="entry name" value="ARGININOSUCCIN_SYN_2"/>
    <property type="match status" value="1"/>
</dbReference>
<keyword evidence="4" id="KW-0436">Ligase</keyword>
<dbReference type="SUPFAM" id="SSF69864">
    <property type="entry name" value="Argininosuccinate synthetase, C-terminal domain"/>
    <property type="match status" value="1"/>
</dbReference>
<organism evidence="10 11">
    <name type="scientific">Ceratocystis lukuohia</name>
    <dbReference type="NCBI Taxonomy" id="2019550"/>
    <lineage>
        <taxon>Eukaryota</taxon>
        <taxon>Fungi</taxon>
        <taxon>Dikarya</taxon>
        <taxon>Ascomycota</taxon>
        <taxon>Pezizomycotina</taxon>
        <taxon>Sordariomycetes</taxon>
        <taxon>Hypocreomycetidae</taxon>
        <taxon>Microascales</taxon>
        <taxon>Ceratocystidaceae</taxon>
        <taxon>Ceratocystis</taxon>
    </lineage>
</organism>
<dbReference type="RefSeq" id="XP_070861654.1">
    <property type="nucleotide sequence ID" value="XM_071006757.1"/>
</dbReference>
<dbReference type="CDD" id="cd01999">
    <property type="entry name" value="ASS"/>
    <property type="match status" value="1"/>
</dbReference>
<dbReference type="Pfam" id="PF20979">
    <property type="entry name" value="Arginosuc_syn_C"/>
    <property type="match status" value="1"/>
</dbReference>
<evidence type="ECO:0000256" key="7">
    <source>
        <dbReference type="ARBA" id="ARBA00022840"/>
    </source>
</evidence>
<name>A0ABR4MQB0_9PEZI</name>
<proteinExistence type="inferred from homology"/>
<keyword evidence="6" id="KW-0547">Nucleotide-binding</keyword>
<dbReference type="Pfam" id="PF00764">
    <property type="entry name" value="Arginosuc_synth"/>
    <property type="match status" value="1"/>
</dbReference>
<comment type="pathway">
    <text evidence="1">Amino-acid biosynthesis; L-arginine biosynthesis; L-arginine from L-ornithine and carbamoyl phosphate: step 2/3.</text>
</comment>
<sequence length="419" mass="46928">MAPKGKVCLAYSGGLDTSCILKWLLEEGYEVVCFLANVGQEEDWDQVRQKAALLGASKMIITDLRREFVDELCFRAVQCNAQYEGRYLLGTSLARPVIARAQMKVAAEEGCDYVSHGCTGKGNDQVRFELAFLTIDPKIKIIAPWRMPEFFERFQGRADLLDYAAATGIPVTSTKAKPYSMDDNLAHCSYESGQLEDPSQPPPTDMWTRTIRTDDPLTAPNTPEDIQIFFEKGLPVKLVVGDKAITDSLELFLELNAIGKKHGIGRIDIVENRYVGIKSRGCYDSPAMTILRQAHLDIEGLVMDGKVRSLRDQFVTHSWSEILYNGLYFSPEREFVENSLVFSQKRVNGEVRLRCYKGNAYVIGRSSETEKLYSEEESSMDSLVDFSPVDTSGFISINAIRLKKYGAQKIEEGQSIGSI</sequence>
<dbReference type="InterPro" id="IPR024074">
    <property type="entry name" value="AS_cat/multimer_dom_body"/>
</dbReference>
<dbReference type="PROSITE" id="PS00564">
    <property type="entry name" value="ARGININOSUCCIN_SYN_1"/>
    <property type="match status" value="1"/>
</dbReference>
<evidence type="ECO:0000256" key="3">
    <source>
        <dbReference type="ARBA" id="ARBA00022571"/>
    </source>
</evidence>
<comment type="caution">
    <text evidence="10">The sequence shown here is derived from an EMBL/GenBank/DDBJ whole genome shotgun (WGS) entry which is preliminary data.</text>
</comment>
<evidence type="ECO:0000256" key="1">
    <source>
        <dbReference type="ARBA" id="ARBA00004967"/>
    </source>
</evidence>
<dbReference type="GeneID" id="98116649"/>
<protein>
    <recommendedName>
        <fullName evidence="2">argininosuccinate synthase</fullName>
        <ecNumber evidence="2">6.3.4.5</ecNumber>
    </recommendedName>
</protein>
<dbReference type="Gene3D" id="3.40.50.620">
    <property type="entry name" value="HUPs"/>
    <property type="match status" value="1"/>
</dbReference>
<dbReference type="EC" id="6.3.4.5" evidence="2"/>
<dbReference type="Gene3D" id="3.90.1260.10">
    <property type="entry name" value="Argininosuccinate synthetase, chain A, domain 2"/>
    <property type="match status" value="1"/>
</dbReference>
<evidence type="ECO:0000259" key="9">
    <source>
        <dbReference type="Pfam" id="PF20979"/>
    </source>
</evidence>
<dbReference type="InterPro" id="IPR018223">
    <property type="entry name" value="Arginosuc_synth_CS"/>
</dbReference>